<evidence type="ECO:0000256" key="2">
    <source>
        <dbReference type="ARBA" id="ARBA00006555"/>
    </source>
</evidence>
<keyword evidence="7 10" id="KW-0653">Protein transport</keyword>
<comment type="subcellular location">
    <subcellularLocation>
        <location evidence="1 10">Cell inner membrane</location>
        <topology evidence="1 10">Single-pass membrane protein</topology>
        <orientation evidence="1 10">Periplasmic side</orientation>
    </subcellularLocation>
</comment>
<dbReference type="InterPro" id="IPR003538">
    <property type="entry name" value="TonB"/>
</dbReference>
<keyword evidence="4 10" id="KW-1003">Cell membrane</keyword>
<dbReference type="PRINTS" id="PR01374">
    <property type="entry name" value="TONBPROTEIN"/>
</dbReference>
<dbReference type="PANTHER" id="PTHR33446">
    <property type="entry name" value="PROTEIN TONB-RELATED"/>
    <property type="match status" value="1"/>
</dbReference>
<proteinExistence type="inferred from homology"/>
<evidence type="ECO:0000259" key="11">
    <source>
        <dbReference type="PROSITE" id="PS52015"/>
    </source>
</evidence>
<dbReference type="Proteomes" id="UP000278437">
    <property type="component" value="Chromosome"/>
</dbReference>
<dbReference type="SUPFAM" id="SSF48452">
    <property type="entry name" value="TPR-like"/>
    <property type="match status" value="1"/>
</dbReference>
<keyword evidence="10" id="KW-0735">Signal-anchor</keyword>
<evidence type="ECO:0000256" key="9">
    <source>
        <dbReference type="ARBA" id="ARBA00023136"/>
    </source>
</evidence>
<comment type="function">
    <text evidence="10">Interacts with outer membrane receptor proteins that carry out high-affinity binding and energy dependent uptake into the periplasmic space of specific substrates. It could act to transduce energy from the cytoplasmic membrane to specific energy-requiring processes in the outer membrane, resulting in the release into the periplasm of ligands bound by these outer membrane proteins.</text>
</comment>
<dbReference type="InterPro" id="IPR006260">
    <property type="entry name" value="TonB/TolA_C"/>
</dbReference>
<dbReference type="RefSeq" id="WP_126168773.1">
    <property type="nucleotide sequence ID" value="NZ_CP020373.1"/>
</dbReference>
<dbReference type="PROSITE" id="PS52015">
    <property type="entry name" value="TONB_CTD"/>
    <property type="match status" value="1"/>
</dbReference>
<accession>A0ABM7DSD2</accession>
<dbReference type="PANTHER" id="PTHR33446:SF14">
    <property type="entry name" value="PROTEIN TONB"/>
    <property type="match status" value="1"/>
</dbReference>
<keyword evidence="6" id="KW-0812">Transmembrane</keyword>
<evidence type="ECO:0000256" key="4">
    <source>
        <dbReference type="ARBA" id="ARBA00022475"/>
    </source>
</evidence>
<protein>
    <recommendedName>
        <fullName evidence="10">Protein TonB</fullName>
    </recommendedName>
</protein>
<dbReference type="SUPFAM" id="SSF81901">
    <property type="entry name" value="HCP-like"/>
    <property type="match status" value="1"/>
</dbReference>
<reference evidence="13" key="1">
    <citation type="submission" date="2017-03" db="EMBL/GenBank/DDBJ databases">
        <title>Full genome sequence of a non-lethal Shewanella isolate that potentiates virulence of Vibio parahaemolyticus causing acute hepatopancreatic necrosis disease (AHPND) in shrimp.</title>
        <authorList>
            <person name="Prachumwat A."/>
            <person name="Sritunyalucksana K."/>
        </authorList>
    </citation>
    <scope>NUCLEOTIDE SEQUENCE [LARGE SCALE GENOMIC DNA]</scope>
    <source>
        <strain evidence="13">TH2012</strain>
    </source>
</reference>
<dbReference type="PROSITE" id="PS51257">
    <property type="entry name" value="PROKAR_LIPOPROTEIN"/>
    <property type="match status" value="1"/>
</dbReference>
<evidence type="ECO:0000256" key="7">
    <source>
        <dbReference type="ARBA" id="ARBA00022927"/>
    </source>
</evidence>
<evidence type="ECO:0000256" key="1">
    <source>
        <dbReference type="ARBA" id="ARBA00004383"/>
    </source>
</evidence>
<dbReference type="InterPro" id="IPR051045">
    <property type="entry name" value="TonB-dependent_transducer"/>
</dbReference>
<keyword evidence="5 10" id="KW-0997">Cell inner membrane</keyword>
<dbReference type="Gene3D" id="1.25.40.10">
    <property type="entry name" value="Tetratricopeptide repeat domain"/>
    <property type="match status" value="1"/>
</dbReference>
<dbReference type="Pfam" id="PF03544">
    <property type="entry name" value="TonB_C"/>
    <property type="match status" value="1"/>
</dbReference>
<dbReference type="InterPro" id="IPR011990">
    <property type="entry name" value="TPR-like_helical_dom_sf"/>
</dbReference>
<dbReference type="EMBL" id="CP020373">
    <property type="protein sequence ID" value="AZQ12615.1"/>
    <property type="molecule type" value="Genomic_DNA"/>
</dbReference>
<dbReference type="NCBIfam" id="TIGR01352">
    <property type="entry name" value="tonB_Cterm"/>
    <property type="match status" value="1"/>
</dbReference>
<keyword evidence="3 10" id="KW-0813">Transport</keyword>
<evidence type="ECO:0000256" key="5">
    <source>
        <dbReference type="ARBA" id="ARBA00022519"/>
    </source>
</evidence>
<dbReference type="Gene3D" id="3.30.2420.10">
    <property type="entry name" value="TonB"/>
    <property type="match status" value="1"/>
</dbReference>
<dbReference type="SUPFAM" id="SSF74653">
    <property type="entry name" value="TolA/TonB C-terminal domain"/>
    <property type="match status" value="1"/>
</dbReference>
<keyword evidence="9" id="KW-0472">Membrane</keyword>
<evidence type="ECO:0000256" key="10">
    <source>
        <dbReference type="RuleBase" id="RU362123"/>
    </source>
</evidence>
<evidence type="ECO:0000256" key="6">
    <source>
        <dbReference type="ARBA" id="ARBA00022692"/>
    </source>
</evidence>
<evidence type="ECO:0000256" key="3">
    <source>
        <dbReference type="ARBA" id="ARBA00022448"/>
    </source>
</evidence>
<comment type="similarity">
    <text evidence="2 10">Belongs to the TonB family.</text>
</comment>
<name>A0ABM7DSD2_9GAMM</name>
<organism evidence="12 13">
    <name type="scientific">Shewanella khirikhana</name>
    <dbReference type="NCBI Taxonomy" id="1965282"/>
    <lineage>
        <taxon>Bacteria</taxon>
        <taxon>Pseudomonadati</taxon>
        <taxon>Pseudomonadota</taxon>
        <taxon>Gammaproteobacteria</taxon>
        <taxon>Alteromonadales</taxon>
        <taxon>Shewanellaceae</taxon>
        <taxon>Shewanella</taxon>
    </lineage>
</organism>
<gene>
    <name evidence="12" type="ORF">STH12_03556</name>
</gene>
<evidence type="ECO:0000313" key="12">
    <source>
        <dbReference type="EMBL" id="AZQ12615.1"/>
    </source>
</evidence>
<evidence type="ECO:0000313" key="13">
    <source>
        <dbReference type="Proteomes" id="UP000278437"/>
    </source>
</evidence>
<feature type="domain" description="TonB C-terminal" evidence="11">
    <location>
        <begin position="233"/>
        <end position="322"/>
    </location>
</feature>
<evidence type="ECO:0000256" key="8">
    <source>
        <dbReference type="ARBA" id="ARBA00022989"/>
    </source>
</evidence>
<keyword evidence="8" id="KW-1133">Transmembrane helix</keyword>
<sequence length="322" mass="36771">MTTLLNKYFILVFTVVLGSSGCTSTKNYAREKSRHCYLENIKKHNSKTSELPTFYTARAAAQKGEFESAIAELEKITPKQKGEADYINFWLGTLYLEQGKYTKSIDYLAPLVSKNELSYMDKHSLFNALIYSYHQENMYEEEIETNLAIMQFTCNQNDEYTNRMIAASYMALGRWEDMYQYATVAVKNSTSSNKGNYLNAMQVAKKEANYEQLATVFKRYSEQYSINAEYSSPIKNTHLLLKAVAPNYPVHAALNGIEGFVQLKFNINEAGQTEDIQVIKSIPEGVFDAYALKAVSQWVYQPIIKGQKQRSEGQTVQLDFNL</sequence>
<dbReference type="InterPro" id="IPR037682">
    <property type="entry name" value="TonB_C"/>
</dbReference>
<keyword evidence="13" id="KW-1185">Reference proteome</keyword>